<reference evidence="3" key="1">
    <citation type="submission" date="2023-06" db="EMBL/GenBank/DDBJ databases">
        <authorList>
            <person name="Kurt Z."/>
        </authorList>
    </citation>
    <scope>NUCLEOTIDE SEQUENCE</scope>
</reference>
<protein>
    <submittedName>
        <fullName evidence="4">Hypothetical_protein</fullName>
    </submittedName>
</protein>
<evidence type="ECO:0000313" key="6">
    <source>
        <dbReference type="Proteomes" id="UP001642409"/>
    </source>
</evidence>
<comment type="caution">
    <text evidence="3">The sequence shown here is derived from an EMBL/GenBank/DDBJ whole genome shotgun (WGS) entry which is preliminary data.</text>
</comment>
<feature type="transmembrane region" description="Helical" evidence="1">
    <location>
        <begin position="71"/>
        <end position="88"/>
    </location>
</feature>
<evidence type="ECO:0000313" key="3">
    <source>
        <dbReference type="EMBL" id="CAI9961699.1"/>
    </source>
</evidence>
<dbReference type="Proteomes" id="UP001642409">
    <property type="component" value="Unassembled WGS sequence"/>
</dbReference>
<sequence length="101" mass="11944">MYMQNVSHYFFVMDIFSIDIASDFVNNSSMRQLGICGRSFVHTSFLLQFRSFLTIPLWARCPRIRLLPCAYQIWIYIICVATMFSYFYKSSRNLIIICQAV</sequence>
<organism evidence="3">
    <name type="scientific">Hexamita inflata</name>
    <dbReference type="NCBI Taxonomy" id="28002"/>
    <lineage>
        <taxon>Eukaryota</taxon>
        <taxon>Metamonada</taxon>
        <taxon>Diplomonadida</taxon>
        <taxon>Hexamitidae</taxon>
        <taxon>Hexamitinae</taxon>
        <taxon>Hexamita</taxon>
    </lineage>
</organism>
<gene>
    <name evidence="2" type="ORF">HINF_LOCUS49340</name>
    <name evidence="3" type="ORF">HINF_LOCUS49344</name>
    <name evidence="4" type="ORF">HINF_LOCUS72387</name>
    <name evidence="5" type="ORF">HINF_LOCUS72391</name>
</gene>
<keyword evidence="1" id="KW-1133">Transmembrane helix</keyword>
<keyword evidence="1" id="KW-0812">Transmembrane</keyword>
<dbReference type="EMBL" id="CAXDID020000573">
    <property type="protein sequence ID" value="CAL6103900.1"/>
    <property type="molecule type" value="Genomic_DNA"/>
</dbReference>
<dbReference type="EMBL" id="CATOUU010000943">
    <property type="protein sequence ID" value="CAI9961699.1"/>
    <property type="molecule type" value="Genomic_DNA"/>
</dbReference>
<evidence type="ECO:0000313" key="4">
    <source>
        <dbReference type="EMBL" id="CAL6103900.1"/>
    </source>
</evidence>
<dbReference type="EMBL" id="CATOUU010000943">
    <property type="protein sequence ID" value="CAI9961695.1"/>
    <property type="molecule type" value="Genomic_DNA"/>
</dbReference>
<keyword evidence="6" id="KW-1185">Reference proteome</keyword>
<reference evidence="4 6" key="2">
    <citation type="submission" date="2024-07" db="EMBL/GenBank/DDBJ databases">
        <authorList>
            <person name="Akdeniz Z."/>
        </authorList>
    </citation>
    <scope>NUCLEOTIDE SEQUENCE [LARGE SCALE GENOMIC DNA]</scope>
</reference>
<evidence type="ECO:0000313" key="2">
    <source>
        <dbReference type="EMBL" id="CAI9961695.1"/>
    </source>
</evidence>
<accession>A0AA86QY23</accession>
<dbReference type="EMBL" id="CAXDID020000573">
    <property type="protein sequence ID" value="CAL6103904.1"/>
    <property type="molecule type" value="Genomic_DNA"/>
</dbReference>
<evidence type="ECO:0000256" key="1">
    <source>
        <dbReference type="SAM" id="Phobius"/>
    </source>
</evidence>
<dbReference type="AlphaFoldDB" id="A0AA86QY23"/>
<evidence type="ECO:0000313" key="5">
    <source>
        <dbReference type="EMBL" id="CAL6103904.1"/>
    </source>
</evidence>
<keyword evidence="1" id="KW-0472">Membrane</keyword>
<name>A0AA86QY23_9EUKA</name>
<proteinExistence type="predicted"/>